<dbReference type="PROSITE" id="PS51350">
    <property type="entry name" value="PTS_HPR_DOM"/>
    <property type="match status" value="1"/>
</dbReference>
<dbReference type="CDD" id="cd00367">
    <property type="entry name" value="PTS-HPr_like"/>
    <property type="match status" value="1"/>
</dbReference>
<dbReference type="NCBIfam" id="TIGR01003">
    <property type="entry name" value="PTS_HPr_family"/>
    <property type="match status" value="1"/>
</dbReference>
<name>A0A6J4LXZ5_9BACT</name>
<keyword evidence="6" id="KW-0808">Transferase</keyword>
<evidence type="ECO:0000256" key="1">
    <source>
        <dbReference type="ARBA" id="ARBA00004496"/>
    </source>
</evidence>
<comment type="similarity">
    <text evidence="2">Belongs to the HPr family.</text>
</comment>
<dbReference type="Gene3D" id="3.30.1340.10">
    <property type="entry name" value="HPr-like"/>
    <property type="match status" value="1"/>
</dbReference>
<feature type="domain" description="HPr" evidence="5">
    <location>
        <begin position="2"/>
        <end position="89"/>
    </location>
</feature>
<comment type="subcellular location">
    <subcellularLocation>
        <location evidence="1">Cytoplasm</location>
    </subcellularLocation>
</comment>
<dbReference type="GO" id="GO:0009401">
    <property type="term" value="P:phosphoenolpyruvate-dependent sugar phosphotransferase system"/>
    <property type="evidence" value="ECO:0007669"/>
    <property type="project" value="UniProtKB-KW"/>
</dbReference>
<dbReference type="GO" id="GO:0005737">
    <property type="term" value="C:cytoplasm"/>
    <property type="evidence" value="ECO:0007669"/>
    <property type="project" value="UniProtKB-SubCell"/>
</dbReference>
<keyword evidence="3" id="KW-0963">Cytoplasm</keyword>
<sequence length="89" mass="9504">MEHAAEVTIINRYGLHARPAAEFVKLANRFGAEVWIRKDDVEVSGKSIMGVMMLAAECGSVVNIRARGDDSEAAVGALAGLIRDGFGED</sequence>
<dbReference type="EMBL" id="CADCTW010000155">
    <property type="protein sequence ID" value="CAA9344958.1"/>
    <property type="molecule type" value="Genomic_DNA"/>
</dbReference>
<protein>
    <submittedName>
        <fullName evidence="6">Phosphotransferase system, phosphocarrier protein HPr</fullName>
    </submittedName>
</protein>
<dbReference type="PROSITE" id="PS00589">
    <property type="entry name" value="PTS_HPR_SER"/>
    <property type="match status" value="1"/>
</dbReference>
<organism evidence="6">
    <name type="scientific">uncultured Gemmatimonadota bacterium</name>
    <dbReference type="NCBI Taxonomy" id="203437"/>
    <lineage>
        <taxon>Bacteria</taxon>
        <taxon>Pseudomonadati</taxon>
        <taxon>Gemmatimonadota</taxon>
        <taxon>environmental samples</taxon>
    </lineage>
</organism>
<dbReference type="GO" id="GO:0016740">
    <property type="term" value="F:transferase activity"/>
    <property type="evidence" value="ECO:0007669"/>
    <property type="project" value="UniProtKB-KW"/>
</dbReference>
<dbReference type="PANTHER" id="PTHR33705:SF2">
    <property type="entry name" value="PHOSPHOCARRIER PROTEIN NPR"/>
    <property type="match status" value="1"/>
</dbReference>
<gene>
    <name evidence="6" type="ORF">AVDCRST_MAG68-3217</name>
</gene>
<evidence type="ECO:0000259" key="5">
    <source>
        <dbReference type="PROSITE" id="PS51350"/>
    </source>
</evidence>
<dbReference type="InterPro" id="IPR002114">
    <property type="entry name" value="PTS_HPr_Ser_P_site"/>
</dbReference>
<accession>A0A6J4LXZ5</accession>
<keyword evidence="4" id="KW-0598">Phosphotransferase system</keyword>
<evidence type="ECO:0000313" key="6">
    <source>
        <dbReference type="EMBL" id="CAA9344958.1"/>
    </source>
</evidence>
<reference evidence="6" key="1">
    <citation type="submission" date="2020-02" db="EMBL/GenBank/DDBJ databases">
        <authorList>
            <person name="Meier V. D."/>
        </authorList>
    </citation>
    <scope>NUCLEOTIDE SEQUENCE</scope>
    <source>
        <strain evidence="6">AVDCRST_MAG68</strain>
    </source>
</reference>
<proteinExistence type="inferred from homology"/>
<evidence type="ECO:0000256" key="2">
    <source>
        <dbReference type="ARBA" id="ARBA00010736"/>
    </source>
</evidence>
<dbReference type="SUPFAM" id="SSF55594">
    <property type="entry name" value="HPr-like"/>
    <property type="match status" value="1"/>
</dbReference>
<dbReference type="AlphaFoldDB" id="A0A6J4LXZ5"/>
<dbReference type="InterPro" id="IPR000032">
    <property type="entry name" value="HPr-like"/>
</dbReference>
<dbReference type="InterPro" id="IPR001020">
    <property type="entry name" value="PTS_HPr_His_P_site"/>
</dbReference>
<evidence type="ECO:0000256" key="4">
    <source>
        <dbReference type="ARBA" id="ARBA00022683"/>
    </source>
</evidence>
<dbReference type="PROSITE" id="PS00369">
    <property type="entry name" value="PTS_HPR_HIS"/>
    <property type="match status" value="1"/>
</dbReference>
<dbReference type="PRINTS" id="PR00107">
    <property type="entry name" value="PHOSPHOCPHPR"/>
</dbReference>
<evidence type="ECO:0000256" key="3">
    <source>
        <dbReference type="ARBA" id="ARBA00022490"/>
    </source>
</evidence>
<dbReference type="InterPro" id="IPR050399">
    <property type="entry name" value="HPr"/>
</dbReference>
<dbReference type="PANTHER" id="PTHR33705">
    <property type="entry name" value="PHOSPHOCARRIER PROTEIN HPR"/>
    <property type="match status" value="1"/>
</dbReference>
<dbReference type="InterPro" id="IPR035895">
    <property type="entry name" value="HPr-like_sf"/>
</dbReference>
<dbReference type="Pfam" id="PF00381">
    <property type="entry name" value="PTS-HPr"/>
    <property type="match status" value="1"/>
</dbReference>